<dbReference type="GO" id="GO:0008270">
    <property type="term" value="F:zinc ion binding"/>
    <property type="evidence" value="ECO:0007669"/>
    <property type="project" value="UniProtKB-KW"/>
</dbReference>
<protein>
    <recommendedName>
        <fullName evidence="2">CCHC-type domain-containing protein</fullName>
    </recommendedName>
</protein>
<comment type="caution">
    <text evidence="3">The sequence shown here is derived from an EMBL/GenBank/DDBJ whole genome shotgun (WGS) entry which is preliminary data.</text>
</comment>
<evidence type="ECO:0000259" key="2">
    <source>
        <dbReference type="PROSITE" id="PS50158"/>
    </source>
</evidence>
<accession>A0A843WRI0</accession>
<evidence type="ECO:0000313" key="4">
    <source>
        <dbReference type="Proteomes" id="UP000652761"/>
    </source>
</evidence>
<keyword evidence="4" id="KW-1185">Reference proteome</keyword>
<organism evidence="3 4">
    <name type="scientific">Colocasia esculenta</name>
    <name type="common">Wild taro</name>
    <name type="synonym">Arum esculentum</name>
    <dbReference type="NCBI Taxonomy" id="4460"/>
    <lineage>
        <taxon>Eukaryota</taxon>
        <taxon>Viridiplantae</taxon>
        <taxon>Streptophyta</taxon>
        <taxon>Embryophyta</taxon>
        <taxon>Tracheophyta</taxon>
        <taxon>Spermatophyta</taxon>
        <taxon>Magnoliopsida</taxon>
        <taxon>Liliopsida</taxon>
        <taxon>Araceae</taxon>
        <taxon>Aroideae</taxon>
        <taxon>Colocasieae</taxon>
        <taxon>Colocasia</taxon>
    </lineage>
</organism>
<keyword evidence="1" id="KW-0479">Metal-binding</keyword>
<dbReference type="SMART" id="SM00343">
    <property type="entry name" value="ZnF_C2HC"/>
    <property type="match status" value="1"/>
</dbReference>
<dbReference type="InterPro" id="IPR001878">
    <property type="entry name" value="Znf_CCHC"/>
</dbReference>
<gene>
    <name evidence="3" type="ORF">Taro_045518</name>
</gene>
<name>A0A843WRI0_COLES</name>
<dbReference type="Proteomes" id="UP000652761">
    <property type="component" value="Unassembled WGS sequence"/>
</dbReference>
<keyword evidence="1" id="KW-0862">Zinc</keyword>
<proteinExistence type="predicted"/>
<reference evidence="3" key="1">
    <citation type="submission" date="2017-07" db="EMBL/GenBank/DDBJ databases">
        <title>Taro Niue Genome Assembly and Annotation.</title>
        <authorList>
            <person name="Atibalentja N."/>
            <person name="Keating K."/>
            <person name="Fields C.J."/>
        </authorList>
    </citation>
    <scope>NUCLEOTIDE SEQUENCE</scope>
    <source>
        <strain evidence="3">Niue_2</strain>
        <tissue evidence="3">Leaf</tissue>
    </source>
</reference>
<sequence length="160" mass="17277">MGEQQDPVALGPTVLPPLPPVDYGVFMQGLLQFPRSMAMVDRPSLRGKCLKCGSTEHQIRDCPRLQQFATRGAPAPAAAAEAAPVIGKPGRPRAQARVYALAREDAEQAENITEDMLAVESGVEAEELEVLLSVHTPADETGVAVFEEDIVRSDSEREEL</sequence>
<evidence type="ECO:0000256" key="1">
    <source>
        <dbReference type="PROSITE-ProRule" id="PRU00047"/>
    </source>
</evidence>
<dbReference type="AlphaFoldDB" id="A0A843WRI0"/>
<feature type="domain" description="CCHC-type" evidence="2">
    <location>
        <begin position="48"/>
        <end position="64"/>
    </location>
</feature>
<evidence type="ECO:0000313" key="3">
    <source>
        <dbReference type="EMBL" id="MQM12599.1"/>
    </source>
</evidence>
<keyword evidence="1" id="KW-0863">Zinc-finger</keyword>
<dbReference type="GO" id="GO:0003676">
    <property type="term" value="F:nucleic acid binding"/>
    <property type="evidence" value="ECO:0007669"/>
    <property type="project" value="InterPro"/>
</dbReference>
<dbReference type="EMBL" id="NMUH01005372">
    <property type="protein sequence ID" value="MQM12599.1"/>
    <property type="molecule type" value="Genomic_DNA"/>
</dbReference>
<dbReference type="PROSITE" id="PS50158">
    <property type="entry name" value="ZF_CCHC"/>
    <property type="match status" value="1"/>
</dbReference>